<dbReference type="VEuPathDB" id="TrichDB:TVAG_196880"/>
<dbReference type="PANTHER" id="PTHR45614">
    <property type="entry name" value="MYB PROTEIN-RELATED"/>
    <property type="match status" value="1"/>
</dbReference>
<dbReference type="STRING" id="5722.A2FDE5"/>
<accession>A2FDE5</accession>
<evidence type="ECO:0000313" key="4">
    <source>
        <dbReference type="Proteomes" id="UP000001542"/>
    </source>
</evidence>
<gene>
    <name evidence="3" type="ORF">TVAG_196880</name>
</gene>
<dbReference type="PANTHER" id="PTHR45614:SF69">
    <property type="entry name" value="CHROMOSOME UNDETERMINED SCAFFOLD_38, WHOLE GENOME SHOTGUN SEQUENCE"/>
    <property type="match status" value="1"/>
</dbReference>
<dbReference type="InParanoid" id="A2FDE5"/>
<dbReference type="AlphaFoldDB" id="A2FDE5"/>
<reference evidence="3" key="2">
    <citation type="journal article" date="2007" name="Science">
        <title>Draft genome sequence of the sexually transmitted pathogen Trichomonas vaginalis.</title>
        <authorList>
            <person name="Carlton J.M."/>
            <person name="Hirt R.P."/>
            <person name="Silva J.C."/>
            <person name="Delcher A.L."/>
            <person name="Schatz M."/>
            <person name="Zhao Q."/>
            <person name="Wortman J.R."/>
            <person name="Bidwell S.L."/>
            <person name="Alsmark U.C.M."/>
            <person name="Besteiro S."/>
            <person name="Sicheritz-Ponten T."/>
            <person name="Noel C.J."/>
            <person name="Dacks J.B."/>
            <person name="Foster P.G."/>
            <person name="Simillion C."/>
            <person name="Van de Peer Y."/>
            <person name="Miranda-Saavedra D."/>
            <person name="Barton G.J."/>
            <person name="Westrop G.D."/>
            <person name="Mueller S."/>
            <person name="Dessi D."/>
            <person name="Fiori P.L."/>
            <person name="Ren Q."/>
            <person name="Paulsen I."/>
            <person name="Zhang H."/>
            <person name="Bastida-Corcuera F.D."/>
            <person name="Simoes-Barbosa A."/>
            <person name="Brown M.T."/>
            <person name="Hayes R.D."/>
            <person name="Mukherjee M."/>
            <person name="Okumura C.Y."/>
            <person name="Schneider R."/>
            <person name="Smith A.J."/>
            <person name="Vanacova S."/>
            <person name="Villalvazo M."/>
            <person name="Haas B.J."/>
            <person name="Pertea M."/>
            <person name="Feldblyum T.V."/>
            <person name="Utterback T.R."/>
            <person name="Shu C.L."/>
            <person name="Osoegawa K."/>
            <person name="de Jong P.J."/>
            <person name="Hrdy I."/>
            <person name="Horvathova L."/>
            <person name="Zubacova Z."/>
            <person name="Dolezal P."/>
            <person name="Malik S.B."/>
            <person name="Logsdon J.M. Jr."/>
            <person name="Henze K."/>
            <person name="Gupta A."/>
            <person name="Wang C.C."/>
            <person name="Dunne R.L."/>
            <person name="Upcroft J.A."/>
            <person name="Upcroft P."/>
            <person name="White O."/>
            <person name="Salzberg S.L."/>
            <person name="Tang P."/>
            <person name="Chiu C.-H."/>
            <person name="Lee Y.-S."/>
            <person name="Embley T.M."/>
            <person name="Coombs G.H."/>
            <person name="Mottram J.C."/>
            <person name="Tachezy J."/>
            <person name="Fraser-Liggett C.M."/>
            <person name="Johnson P.J."/>
        </authorList>
    </citation>
    <scope>NUCLEOTIDE SEQUENCE [LARGE SCALE GENOMIC DNA]</scope>
    <source>
        <strain evidence="3">G3</strain>
    </source>
</reference>
<dbReference type="GO" id="GO:0000981">
    <property type="term" value="F:DNA-binding transcription factor activity, RNA polymerase II-specific"/>
    <property type="evidence" value="ECO:0000318"/>
    <property type="project" value="GO_Central"/>
</dbReference>
<dbReference type="GO" id="GO:0006355">
    <property type="term" value="P:regulation of DNA-templated transcription"/>
    <property type="evidence" value="ECO:0000318"/>
    <property type="project" value="GO_Central"/>
</dbReference>
<dbReference type="KEGG" id="tva:4754844"/>
<dbReference type="OrthoDB" id="2143914at2759"/>
<dbReference type="Gene3D" id="1.10.10.60">
    <property type="entry name" value="Homeodomain-like"/>
    <property type="match status" value="2"/>
</dbReference>
<sequence length="169" mass="20159">MVEIKDAINLEIKPPDDQPMPTAHRRFTKEEDDLIKDLVENKKISPWSEVAKHLPGRNANQCRDRYNNYLYTKTKKDPWTHQEDLLIVEKYKEFGPRWVLISQFLPGRSGMNIKNRWHKALTKYHGIKHNESKLERRSKNIKWEKNEPPFIVYYPSTNVAVSYPQNQKD</sequence>
<dbReference type="GO" id="GO:0005634">
    <property type="term" value="C:nucleus"/>
    <property type="evidence" value="ECO:0000318"/>
    <property type="project" value="GO_Central"/>
</dbReference>
<keyword evidence="3" id="KW-0238">DNA-binding</keyword>
<feature type="domain" description="Myb-like" evidence="1">
    <location>
        <begin position="26"/>
        <end position="70"/>
    </location>
</feature>
<keyword evidence="4" id="KW-1185">Reference proteome</keyword>
<dbReference type="InterPro" id="IPR050560">
    <property type="entry name" value="MYB_TF"/>
</dbReference>
<organism evidence="3 4">
    <name type="scientific">Trichomonas vaginalis (strain ATCC PRA-98 / G3)</name>
    <dbReference type="NCBI Taxonomy" id="412133"/>
    <lineage>
        <taxon>Eukaryota</taxon>
        <taxon>Metamonada</taxon>
        <taxon>Parabasalia</taxon>
        <taxon>Trichomonadida</taxon>
        <taxon>Trichomonadidae</taxon>
        <taxon>Trichomonas</taxon>
    </lineage>
</organism>
<dbReference type="SMR" id="A2FDE5"/>
<proteinExistence type="predicted"/>
<dbReference type="Proteomes" id="UP000001542">
    <property type="component" value="Unassembled WGS sequence"/>
</dbReference>
<dbReference type="InterPro" id="IPR001005">
    <property type="entry name" value="SANT/Myb"/>
</dbReference>
<dbReference type="SUPFAM" id="SSF46689">
    <property type="entry name" value="Homeodomain-like"/>
    <property type="match status" value="1"/>
</dbReference>
<dbReference type="SMART" id="SM00717">
    <property type="entry name" value="SANT"/>
    <property type="match status" value="2"/>
</dbReference>
<evidence type="ECO:0000259" key="1">
    <source>
        <dbReference type="PROSITE" id="PS50090"/>
    </source>
</evidence>
<feature type="domain" description="HTH myb-type" evidence="2">
    <location>
        <begin position="24"/>
        <end position="74"/>
    </location>
</feature>
<dbReference type="PROSITE" id="PS50090">
    <property type="entry name" value="MYB_LIKE"/>
    <property type="match status" value="2"/>
</dbReference>
<dbReference type="eggNOG" id="KOG0048">
    <property type="taxonomic scope" value="Eukaryota"/>
</dbReference>
<evidence type="ECO:0000313" key="3">
    <source>
        <dbReference type="EMBL" id="EAX97059.1"/>
    </source>
</evidence>
<dbReference type="GO" id="GO:0000978">
    <property type="term" value="F:RNA polymerase II cis-regulatory region sequence-specific DNA binding"/>
    <property type="evidence" value="ECO:0000318"/>
    <property type="project" value="GO_Central"/>
</dbReference>
<dbReference type="RefSeq" id="XP_001309989.1">
    <property type="nucleotide sequence ID" value="XM_001309988.1"/>
</dbReference>
<feature type="domain" description="HTH myb-type" evidence="2">
    <location>
        <begin position="75"/>
        <end position="125"/>
    </location>
</feature>
<reference evidence="3" key="1">
    <citation type="submission" date="2006-10" db="EMBL/GenBank/DDBJ databases">
        <authorList>
            <person name="Amadeo P."/>
            <person name="Zhao Q."/>
            <person name="Wortman J."/>
            <person name="Fraser-Liggett C."/>
            <person name="Carlton J."/>
        </authorList>
    </citation>
    <scope>NUCLEOTIDE SEQUENCE</scope>
    <source>
        <strain evidence="3">G3</strain>
    </source>
</reference>
<dbReference type="Pfam" id="PF00249">
    <property type="entry name" value="Myb_DNA-binding"/>
    <property type="match status" value="2"/>
</dbReference>
<dbReference type="CDD" id="cd00167">
    <property type="entry name" value="SANT"/>
    <property type="match status" value="2"/>
</dbReference>
<dbReference type="EMBL" id="DS113731">
    <property type="protein sequence ID" value="EAX97059.1"/>
    <property type="molecule type" value="Genomic_DNA"/>
</dbReference>
<dbReference type="InterPro" id="IPR009057">
    <property type="entry name" value="Homeodomain-like_sf"/>
</dbReference>
<evidence type="ECO:0000259" key="2">
    <source>
        <dbReference type="PROSITE" id="PS51294"/>
    </source>
</evidence>
<feature type="domain" description="Myb-like" evidence="1">
    <location>
        <begin position="71"/>
        <end position="121"/>
    </location>
</feature>
<dbReference type="VEuPathDB" id="TrichDB:TVAGG3_0681800"/>
<protein>
    <submittedName>
        <fullName evidence="3">Myb-like DNA-binding domain containing protein</fullName>
    </submittedName>
</protein>
<dbReference type="InterPro" id="IPR017930">
    <property type="entry name" value="Myb_dom"/>
</dbReference>
<name>A2FDE5_TRIV3</name>
<dbReference type="PROSITE" id="PS51294">
    <property type="entry name" value="HTH_MYB"/>
    <property type="match status" value="2"/>
</dbReference>